<dbReference type="SUPFAM" id="SSF52980">
    <property type="entry name" value="Restriction endonuclease-like"/>
    <property type="match status" value="1"/>
</dbReference>
<dbReference type="EMBL" id="JACDXX010000002">
    <property type="protein sequence ID" value="MCB5409025.1"/>
    <property type="molecule type" value="Genomic_DNA"/>
</dbReference>
<gene>
    <name evidence="2" type="ORF">H0485_03225</name>
</gene>
<comment type="similarity">
    <text evidence="1">Belongs to the UPF0102 family.</text>
</comment>
<dbReference type="InterPro" id="IPR011335">
    <property type="entry name" value="Restrct_endonuc-II-like"/>
</dbReference>
<dbReference type="InterPro" id="IPR011856">
    <property type="entry name" value="tRNA_endonuc-like_dom_sf"/>
</dbReference>
<sequence length="143" mass="15721">MALDFHSEDLFADPAPSACQVARGLRNYLSGHAAEEAVARDYLSRGYQILARRWRQAGGEIDLIVARGADLAIVEVKSGYSHAAAAQHLTRSQIRRLVAAAERFLFGTWLPQLAPGARPELRFDLALVDRVGRIDICEAAFFA</sequence>
<keyword evidence="3" id="KW-1185">Reference proteome</keyword>
<evidence type="ECO:0000313" key="3">
    <source>
        <dbReference type="Proteomes" id="UP001198571"/>
    </source>
</evidence>
<reference evidence="2 3" key="1">
    <citation type="submission" date="2020-07" db="EMBL/GenBank/DDBJ databases">
        <title>Pseudogemmobacter sp. nov., isolated from poultry manure in Taiwan.</title>
        <authorList>
            <person name="Lin S.-Y."/>
            <person name="Tang Y.-S."/>
            <person name="Young C.-C."/>
        </authorList>
    </citation>
    <scope>NUCLEOTIDE SEQUENCE [LARGE SCALE GENOMIC DNA]</scope>
    <source>
        <strain evidence="2 3">CC-YST710</strain>
    </source>
</reference>
<evidence type="ECO:0000256" key="1">
    <source>
        <dbReference type="ARBA" id="ARBA00006738"/>
    </source>
</evidence>
<dbReference type="RefSeq" id="WP_226933920.1">
    <property type="nucleotide sequence ID" value="NZ_JACDXX010000002.1"/>
</dbReference>
<accession>A0ABS8CJH7</accession>
<dbReference type="InterPro" id="IPR003509">
    <property type="entry name" value="UPF0102_YraN-like"/>
</dbReference>
<comment type="caution">
    <text evidence="2">The sequence shown here is derived from an EMBL/GenBank/DDBJ whole genome shotgun (WGS) entry which is preliminary data.</text>
</comment>
<protein>
    <submittedName>
        <fullName evidence="2">YraN family protein</fullName>
    </submittedName>
</protein>
<dbReference type="Proteomes" id="UP001198571">
    <property type="component" value="Unassembled WGS sequence"/>
</dbReference>
<dbReference type="Pfam" id="PF02021">
    <property type="entry name" value="UPF0102"/>
    <property type="match status" value="1"/>
</dbReference>
<name>A0ABS8CJH7_9RHOB</name>
<organism evidence="2 3">
    <name type="scientific">Pseudogemmobacter faecipullorum</name>
    <dbReference type="NCBI Taxonomy" id="2755041"/>
    <lineage>
        <taxon>Bacteria</taxon>
        <taxon>Pseudomonadati</taxon>
        <taxon>Pseudomonadota</taxon>
        <taxon>Alphaproteobacteria</taxon>
        <taxon>Rhodobacterales</taxon>
        <taxon>Paracoccaceae</taxon>
        <taxon>Pseudogemmobacter</taxon>
    </lineage>
</organism>
<dbReference type="PANTHER" id="PTHR34039:SF1">
    <property type="entry name" value="UPF0102 PROTEIN YRAN"/>
    <property type="match status" value="1"/>
</dbReference>
<dbReference type="PANTHER" id="PTHR34039">
    <property type="entry name" value="UPF0102 PROTEIN YRAN"/>
    <property type="match status" value="1"/>
</dbReference>
<evidence type="ECO:0000313" key="2">
    <source>
        <dbReference type="EMBL" id="MCB5409025.1"/>
    </source>
</evidence>
<dbReference type="Gene3D" id="3.40.1350.10">
    <property type="match status" value="1"/>
</dbReference>
<proteinExistence type="inferred from homology"/>